<accession>A0A2M4CDE5</accession>
<organism evidence="1">
    <name type="scientific">Anopheles marajoara</name>
    <dbReference type="NCBI Taxonomy" id="58244"/>
    <lineage>
        <taxon>Eukaryota</taxon>
        <taxon>Metazoa</taxon>
        <taxon>Ecdysozoa</taxon>
        <taxon>Arthropoda</taxon>
        <taxon>Hexapoda</taxon>
        <taxon>Insecta</taxon>
        <taxon>Pterygota</taxon>
        <taxon>Neoptera</taxon>
        <taxon>Endopterygota</taxon>
        <taxon>Diptera</taxon>
        <taxon>Nematocera</taxon>
        <taxon>Culicoidea</taxon>
        <taxon>Culicidae</taxon>
        <taxon>Anophelinae</taxon>
        <taxon>Anopheles</taxon>
    </lineage>
</organism>
<proteinExistence type="predicted"/>
<dbReference type="AlphaFoldDB" id="A0A2M4CDE5"/>
<name>A0A2M4CDE5_9DIPT</name>
<dbReference type="EMBL" id="GGFJ01014226">
    <property type="protein sequence ID" value="MBW63367.1"/>
    <property type="molecule type" value="Transcribed_RNA"/>
</dbReference>
<evidence type="ECO:0000313" key="1">
    <source>
        <dbReference type="EMBL" id="MBW63367.1"/>
    </source>
</evidence>
<protein>
    <submittedName>
        <fullName evidence="1">Putative secreted protein</fullName>
    </submittedName>
</protein>
<reference evidence="1" key="1">
    <citation type="submission" date="2018-01" db="EMBL/GenBank/DDBJ databases">
        <title>An insight into the sialome of Amazonian anophelines.</title>
        <authorList>
            <person name="Ribeiro J.M."/>
            <person name="Scarpassa V."/>
            <person name="Calvo E."/>
        </authorList>
    </citation>
    <scope>NUCLEOTIDE SEQUENCE</scope>
    <source>
        <tissue evidence="1">Salivary glands</tissue>
    </source>
</reference>
<sequence length="73" mass="8424">MKYFFMRTSAISLLFAMSTAKTRFRILEQLLWMAETIVSRTAGARGSIRTECVMKLNGLFDTSRWSHLSLTSR</sequence>